<accession>A0AAD0KJS3</accession>
<dbReference type="RefSeq" id="WP_269473503.1">
    <property type="nucleotide sequence ID" value="NZ_CP021965.1"/>
</dbReference>
<gene>
    <name evidence="7" type="ORF">CD191_18760</name>
</gene>
<organism evidence="7 8">
    <name type="scientific">Paenibacillus odorifer</name>
    <dbReference type="NCBI Taxonomy" id="189426"/>
    <lineage>
        <taxon>Bacteria</taxon>
        <taxon>Bacillati</taxon>
        <taxon>Bacillota</taxon>
        <taxon>Bacilli</taxon>
        <taxon>Bacillales</taxon>
        <taxon>Paenibacillaceae</taxon>
        <taxon>Paenibacillus</taxon>
    </lineage>
</organism>
<dbReference type="AlphaFoldDB" id="A0AAD0KJS3"/>
<proteinExistence type="predicted"/>
<keyword evidence="2 5" id="KW-0812">Transmembrane</keyword>
<evidence type="ECO:0000256" key="4">
    <source>
        <dbReference type="ARBA" id="ARBA00023136"/>
    </source>
</evidence>
<dbReference type="EMBL" id="CP021965">
    <property type="protein sequence ID" value="AWV34494.1"/>
    <property type="molecule type" value="Genomic_DNA"/>
</dbReference>
<evidence type="ECO:0000256" key="5">
    <source>
        <dbReference type="SAM" id="Phobius"/>
    </source>
</evidence>
<dbReference type="Proteomes" id="UP000249163">
    <property type="component" value="Chromosome"/>
</dbReference>
<evidence type="ECO:0000259" key="6">
    <source>
        <dbReference type="Pfam" id="PF03176"/>
    </source>
</evidence>
<comment type="subcellular location">
    <subcellularLocation>
        <location evidence="1">Membrane</location>
        <topology evidence="1">Multi-pass membrane protein</topology>
    </subcellularLocation>
</comment>
<reference evidence="7 8" key="1">
    <citation type="submission" date="2017-06" db="EMBL/GenBank/DDBJ databases">
        <title>Complete genome sequence of Paenibacillus odorifer CBA7130.</title>
        <authorList>
            <person name="Nam Y.-D."/>
            <person name="Kang J."/>
            <person name="Chung W.-H."/>
        </authorList>
    </citation>
    <scope>NUCLEOTIDE SEQUENCE [LARGE SCALE GENOMIC DNA]</scope>
    <source>
        <strain evidence="7 8">CBA7130</strain>
    </source>
</reference>
<sequence>MRKKLQKKGLHEDGYYLDEHSKAIFGDLLKFILDRSKSGKEFGMPLDDSDLQGVQAALTGTTATNADLQNISQDDFVRTAVIMLVGIIIVLIVIALCVQLPVHYCFLVARVLTSLAVKS</sequence>
<feature type="domain" description="Membrane transport protein MMPL" evidence="6">
    <location>
        <begin position="51"/>
        <end position="117"/>
    </location>
</feature>
<evidence type="ECO:0000313" key="8">
    <source>
        <dbReference type="Proteomes" id="UP000249163"/>
    </source>
</evidence>
<keyword evidence="3 5" id="KW-1133">Transmembrane helix</keyword>
<dbReference type="Pfam" id="PF03176">
    <property type="entry name" value="MMPL"/>
    <property type="match status" value="1"/>
</dbReference>
<evidence type="ECO:0000256" key="2">
    <source>
        <dbReference type="ARBA" id="ARBA00022692"/>
    </source>
</evidence>
<evidence type="ECO:0000256" key="3">
    <source>
        <dbReference type="ARBA" id="ARBA00022989"/>
    </source>
</evidence>
<feature type="transmembrane region" description="Helical" evidence="5">
    <location>
        <begin position="80"/>
        <end position="102"/>
    </location>
</feature>
<name>A0AAD0KJS3_9BACL</name>
<evidence type="ECO:0000256" key="1">
    <source>
        <dbReference type="ARBA" id="ARBA00004141"/>
    </source>
</evidence>
<protein>
    <recommendedName>
        <fullName evidence="6">Membrane transport protein MMPL domain-containing protein</fullName>
    </recommendedName>
</protein>
<dbReference type="GO" id="GO:0016020">
    <property type="term" value="C:membrane"/>
    <property type="evidence" value="ECO:0007669"/>
    <property type="project" value="UniProtKB-SubCell"/>
</dbReference>
<keyword evidence="4 5" id="KW-0472">Membrane</keyword>
<dbReference type="InterPro" id="IPR004869">
    <property type="entry name" value="MMPL_dom"/>
</dbReference>
<evidence type="ECO:0000313" key="7">
    <source>
        <dbReference type="EMBL" id="AWV34494.1"/>
    </source>
</evidence>